<gene>
    <name evidence="2" type="ORF">SK128_017413</name>
</gene>
<dbReference type="AlphaFoldDB" id="A0AAN9FUH6"/>
<comment type="caution">
    <text evidence="2">The sequence shown here is derived from an EMBL/GenBank/DDBJ whole genome shotgun (WGS) entry which is preliminary data.</text>
</comment>
<reference evidence="2 3" key="1">
    <citation type="submission" date="2023-11" db="EMBL/GenBank/DDBJ databases">
        <title>Halocaridina rubra genome assembly.</title>
        <authorList>
            <person name="Smith C."/>
        </authorList>
    </citation>
    <scope>NUCLEOTIDE SEQUENCE [LARGE SCALE GENOMIC DNA]</scope>
    <source>
        <strain evidence="2">EP-1</strain>
        <tissue evidence="2">Whole</tissue>
    </source>
</reference>
<keyword evidence="3" id="KW-1185">Reference proteome</keyword>
<feature type="compositionally biased region" description="Low complexity" evidence="1">
    <location>
        <begin position="73"/>
        <end position="92"/>
    </location>
</feature>
<accession>A0AAN9FUH6</accession>
<sequence>MNNFLPRPGLEPRTYNYYSILTSSGSKSGHEKSRVREKSEKDDCTIEERTKEVGGREEKLGEKRKKNGGGDGSPRASRSLRFSSLPLSLEPPSADDSHLGSGSVCDPYPVWCF</sequence>
<protein>
    <submittedName>
        <fullName evidence="2">Uncharacterized protein</fullName>
    </submittedName>
</protein>
<evidence type="ECO:0000256" key="1">
    <source>
        <dbReference type="SAM" id="MobiDB-lite"/>
    </source>
</evidence>
<feature type="compositionally biased region" description="Basic and acidic residues" evidence="1">
    <location>
        <begin position="28"/>
        <end position="61"/>
    </location>
</feature>
<evidence type="ECO:0000313" key="3">
    <source>
        <dbReference type="Proteomes" id="UP001381693"/>
    </source>
</evidence>
<name>A0AAN9FUH6_HALRR</name>
<proteinExistence type="predicted"/>
<dbReference type="EMBL" id="JAXCGZ010000090">
    <property type="protein sequence ID" value="KAK7086749.1"/>
    <property type="molecule type" value="Genomic_DNA"/>
</dbReference>
<feature type="region of interest" description="Disordered" evidence="1">
    <location>
        <begin position="21"/>
        <end position="106"/>
    </location>
</feature>
<evidence type="ECO:0000313" key="2">
    <source>
        <dbReference type="EMBL" id="KAK7086749.1"/>
    </source>
</evidence>
<dbReference type="Proteomes" id="UP001381693">
    <property type="component" value="Unassembled WGS sequence"/>
</dbReference>
<organism evidence="2 3">
    <name type="scientific">Halocaridina rubra</name>
    <name type="common">Hawaiian red shrimp</name>
    <dbReference type="NCBI Taxonomy" id="373956"/>
    <lineage>
        <taxon>Eukaryota</taxon>
        <taxon>Metazoa</taxon>
        <taxon>Ecdysozoa</taxon>
        <taxon>Arthropoda</taxon>
        <taxon>Crustacea</taxon>
        <taxon>Multicrustacea</taxon>
        <taxon>Malacostraca</taxon>
        <taxon>Eumalacostraca</taxon>
        <taxon>Eucarida</taxon>
        <taxon>Decapoda</taxon>
        <taxon>Pleocyemata</taxon>
        <taxon>Caridea</taxon>
        <taxon>Atyoidea</taxon>
        <taxon>Atyidae</taxon>
        <taxon>Halocaridina</taxon>
    </lineage>
</organism>